<name>A0A6J4ZUS6_9BURK</name>
<proteinExistence type="predicted"/>
<dbReference type="RefSeq" id="WP_175048760.1">
    <property type="nucleotide sequence ID" value="NZ_CADIKC010000001.1"/>
</dbReference>
<sequence>MTRQTDEHYSHALLFEQDTVLFGIISLRDLLLTAAVLQGVPCLQEATRDPMAAAG</sequence>
<dbReference type="AlphaFoldDB" id="A0A6J4ZUS6"/>
<dbReference type="EMBL" id="CADIKC010000001">
    <property type="protein sequence ID" value="CAB3641850.1"/>
    <property type="molecule type" value="Genomic_DNA"/>
</dbReference>
<evidence type="ECO:0008006" key="3">
    <source>
        <dbReference type="Google" id="ProtNLM"/>
    </source>
</evidence>
<accession>A0A6J4ZUS6</accession>
<dbReference type="Proteomes" id="UP000494255">
    <property type="component" value="Unassembled WGS sequence"/>
</dbReference>
<dbReference type="GeneID" id="97039008"/>
<keyword evidence="2" id="KW-1185">Reference proteome</keyword>
<evidence type="ECO:0000313" key="2">
    <source>
        <dbReference type="Proteomes" id="UP000494255"/>
    </source>
</evidence>
<organism evidence="1 2">
    <name type="scientific">Paraburkholderia sediminicola</name>
    <dbReference type="NCBI Taxonomy" id="458836"/>
    <lineage>
        <taxon>Bacteria</taxon>
        <taxon>Pseudomonadati</taxon>
        <taxon>Pseudomonadota</taxon>
        <taxon>Betaproteobacteria</taxon>
        <taxon>Burkholderiales</taxon>
        <taxon>Burkholderiaceae</taxon>
        <taxon>Paraburkholderia</taxon>
    </lineage>
</organism>
<protein>
    <recommendedName>
        <fullName evidence="3">CBS domain-containing protein</fullName>
    </recommendedName>
</protein>
<reference evidence="1 2" key="1">
    <citation type="submission" date="2020-04" db="EMBL/GenBank/DDBJ databases">
        <authorList>
            <person name="De Canck E."/>
        </authorList>
    </citation>
    <scope>NUCLEOTIDE SEQUENCE [LARGE SCALE GENOMIC DNA]</scope>
    <source>
        <strain evidence="1 2">LMG 24238</strain>
    </source>
</reference>
<evidence type="ECO:0000313" key="1">
    <source>
        <dbReference type="EMBL" id="CAB3641850.1"/>
    </source>
</evidence>
<gene>
    <name evidence="1" type="ORF">LMG24238_00344</name>
</gene>